<feature type="transmembrane region" description="Helical" evidence="1">
    <location>
        <begin position="145"/>
        <end position="166"/>
    </location>
</feature>
<feature type="transmembrane region" description="Helical" evidence="1">
    <location>
        <begin position="6"/>
        <end position="24"/>
    </location>
</feature>
<keyword evidence="1" id="KW-0812">Transmembrane</keyword>
<sequence>MSILWYVVLAFAIFYFVNIIGKIYKLYRLSAIIEKIEKINMDYKDSIDELANHIYPLAPEINDLTTNIYAYISRTGEKRDFIDSFHASIRNLYDLYDRTRYQLKKIANPLYSFKLFILFILQLPSYLIKLFGFNVDIKFSKLINAISWILLIFLDVFFTHFAEYIFNQFIKK</sequence>
<proteinExistence type="predicted"/>
<keyword evidence="3" id="KW-1185">Reference proteome</keyword>
<organism evidence="2 3">
    <name type="scientific">Lactococcus muris</name>
    <dbReference type="NCBI Taxonomy" id="2941330"/>
    <lineage>
        <taxon>Bacteria</taxon>
        <taxon>Bacillati</taxon>
        <taxon>Bacillota</taxon>
        <taxon>Bacilli</taxon>
        <taxon>Lactobacillales</taxon>
        <taxon>Streptococcaceae</taxon>
        <taxon>Lactococcus</taxon>
    </lineage>
</organism>
<protein>
    <recommendedName>
        <fullName evidence="4">Type II secretion system protein GspF domain-containing protein</fullName>
    </recommendedName>
</protein>
<evidence type="ECO:0000256" key="1">
    <source>
        <dbReference type="SAM" id="Phobius"/>
    </source>
</evidence>
<evidence type="ECO:0000313" key="3">
    <source>
        <dbReference type="Proteomes" id="UP001565242"/>
    </source>
</evidence>
<dbReference type="RefSeq" id="WP_369917913.1">
    <property type="nucleotide sequence ID" value="NZ_JBCLSQ010000006.1"/>
</dbReference>
<dbReference type="EMBL" id="JBCLSQ010000006">
    <property type="protein sequence ID" value="MEY8537564.1"/>
    <property type="molecule type" value="Genomic_DNA"/>
</dbReference>
<evidence type="ECO:0000313" key="2">
    <source>
        <dbReference type="EMBL" id="MEY8537564.1"/>
    </source>
</evidence>
<accession>A0ABV4D913</accession>
<comment type="caution">
    <text evidence="2">The sequence shown here is derived from an EMBL/GenBank/DDBJ whole genome shotgun (WGS) entry which is preliminary data.</text>
</comment>
<reference evidence="2 3" key="1">
    <citation type="submission" date="2024-03" db="EMBL/GenBank/DDBJ databases">
        <title>Mouse gut bacterial collection (mGBC) of GemPharmatech.</title>
        <authorList>
            <person name="He Y."/>
            <person name="Dong L."/>
            <person name="Wu D."/>
            <person name="Gao X."/>
            <person name="Lin Z."/>
        </authorList>
    </citation>
    <scope>NUCLEOTIDE SEQUENCE [LARGE SCALE GENOMIC DNA]</scope>
    <source>
        <strain evidence="2 3">20-218</strain>
    </source>
</reference>
<dbReference type="Proteomes" id="UP001565242">
    <property type="component" value="Unassembled WGS sequence"/>
</dbReference>
<keyword evidence="1" id="KW-0472">Membrane</keyword>
<name>A0ABV4D913_9LACT</name>
<gene>
    <name evidence="2" type="ORF">AALM99_03750</name>
</gene>
<feature type="transmembrane region" description="Helical" evidence="1">
    <location>
        <begin position="110"/>
        <end position="133"/>
    </location>
</feature>
<keyword evidence="1" id="KW-1133">Transmembrane helix</keyword>
<evidence type="ECO:0008006" key="4">
    <source>
        <dbReference type="Google" id="ProtNLM"/>
    </source>
</evidence>